<reference evidence="4" key="1">
    <citation type="submission" date="2016-11" db="EMBL/GenBank/DDBJ databases">
        <authorList>
            <person name="Varghese N."/>
            <person name="Submissions S."/>
        </authorList>
    </citation>
    <scope>NUCLEOTIDE SEQUENCE [LARGE SCALE GENOMIC DNA]</scope>
    <source>
        <strain evidence="4">DSM 9756</strain>
    </source>
</reference>
<dbReference type="RefSeq" id="WP_073037301.1">
    <property type="nucleotide sequence ID" value="NZ_FQVB01000007.1"/>
</dbReference>
<feature type="region of interest" description="Disordered" evidence="1">
    <location>
        <begin position="101"/>
        <end position="124"/>
    </location>
</feature>
<gene>
    <name evidence="3" type="ORF">SAMN02745206_00862</name>
</gene>
<evidence type="ECO:0000256" key="2">
    <source>
        <dbReference type="SAM" id="Phobius"/>
    </source>
</evidence>
<organism evidence="3 4">
    <name type="scientific">Desulfacinum infernum DSM 9756</name>
    <dbReference type="NCBI Taxonomy" id="1121391"/>
    <lineage>
        <taxon>Bacteria</taxon>
        <taxon>Pseudomonadati</taxon>
        <taxon>Thermodesulfobacteriota</taxon>
        <taxon>Syntrophobacteria</taxon>
        <taxon>Syntrophobacterales</taxon>
        <taxon>Syntrophobacteraceae</taxon>
        <taxon>Desulfacinum</taxon>
    </lineage>
</organism>
<dbReference type="EMBL" id="FQVB01000007">
    <property type="protein sequence ID" value="SHE80195.1"/>
    <property type="molecule type" value="Genomic_DNA"/>
</dbReference>
<protein>
    <submittedName>
        <fullName evidence="3">Uncharacterized protein</fullName>
    </submittedName>
</protein>
<dbReference type="STRING" id="1121391.SAMN02745206_00862"/>
<accession>A0A1M4WG83</accession>
<keyword evidence="2" id="KW-1133">Transmembrane helix</keyword>
<evidence type="ECO:0000256" key="1">
    <source>
        <dbReference type="SAM" id="MobiDB-lite"/>
    </source>
</evidence>
<sequence>MRLFRLFTTLLLLAVIVLFVRQNLATFNKTLEFSLDLFIREEVRWTHRVSTLILLSGFVGFLVGFFLMLKPFLHTRRALQQERQENQRLLQRIEEEVKSREVLAEEPAAEEAVPPPEEPEASPA</sequence>
<keyword evidence="4" id="KW-1185">Reference proteome</keyword>
<dbReference type="Proteomes" id="UP000184076">
    <property type="component" value="Unassembled WGS sequence"/>
</dbReference>
<dbReference type="AlphaFoldDB" id="A0A1M4WG83"/>
<evidence type="ECO:0000313" key="4">
    <source>
        <dbReference type="Proteomes" id="UP000184076"/>
    </source>
</evidence>
<dbReference type="OrthoDB" id="5526576at2"/>
<keyword evidence="2" id="KW-0812">Transmembrane</keyword>
<feature type="transmembrane region" description="Helical" evidence="2">
    <location>
        <begin position="49"/>
        <end position="69"/>
    </location>
</feature>
<name>A0A1M4WG83_9BACT</name>
<keyword evidence="2" id="KW-0472">Membrane</keyword>
<evidence type="ECO:0000313" key="3">
    <source>
        <dbReference type="EMBL" id="SHE80195.1"/>
    </source>
</evidence>
<proteinExistence type="predicted"/>